<evidence type="ECO:0000256" key="3">
    <source>
        <dbReference type="PIRNR" id="PIRNR001365"/>
    </source>
</evidence>
<dbReference type="CDD" id="cd00408">
    <property type="entry name" value="DHDPS-like"/>
    <property type="match status" value="1"/>
</dbReference>
<dbReference type="PRINTS" id="PR00146">
    <property type="entry name" value="DHPICSNTHASE"/>
</dbReference>
<dbReference type="RefSeq" id="WP_264487513.1">
    <property type="nucleotide sequence ID" value="NZ_JAPDDT010000004.1"/>
</dbReference>
<dbReference type="EMBL" id="JAPDDT010000004">
    <property type="protein sequence ID" value="MCW1923408.1"/>
    <property type="molecule type" value="Genomic_DNA"/>
</dbReference>
<gene>
    <name evidence="4" type="ORF">OKA05_12655</name>
</gene>
<dbReference type="Gene3D" id="3.20.20.70">
    <property type="entry name" value="Aldolase class I"/>
    <property type="match status" value="1"/>
</dbReference>
<evidence type="ECO:0000313" key="5">
    <source>
        <dbReference type="Proteomes" id="UP001320876"/>
    </source>
</evidence>
<dbReference type="InterPro" id="IPR002220">
    <property type="entry name" value="DapA-like"/>
</dbReference>
<dbReference type="InterPro" id="IPR020625">
    <property type="entry name" value="Schiff_base-form_aldolases_AS"/>
</dbReference>
<dbReference type="PANTHER" id="PTHR42849">
    <property type="entry name" value="N-ACETYLNEURAMINATE LYASE"/>
    <property type="match status" value="1"/>
</dbReference>
<name>A0ABT3GIQ3_9BACT</name>
<evidence type="ECO:0000256" key="1">
    <source>
        <dbReference type="ARBA" id="ARBA00023239"/>
    </source>
</evidence>
<evidence type="ECO:0000313" key="4">
    <source>
        <dbReference type="EMBL" id="MCW1923408.1"/>
    </source>
</evidence>
<dbReference type="PANTHER" id="PTHR42849:SF1">
    <property type="entry name" value="N-ACETYLNEURAMINATE LYASE"/>
    <property type="match status" value="1"/>
</dbReference>
<keyword evidence="1 3" id="KW-0456">Lyase</keyword>
<proteinExistence type="inferred from homology"/>
<dbReference type="InterPro" id="IPR013785">
    <property type="entry name" value="Aldolase_TIM"/>
</dbReference>
<sequence length="313" mass="32751">MTPALRIHGVVPPVPTPLTATGAVDAAAFQRIFDHLVAGGAHAAFVLGSTGELASLPSGHRGEVIREAVAASAGRIPVLVGIADNCPATSVDLGRLALDLGADAVVAAAPSYYELSSDELQRHFDHLLPQLELPVLLYNMPWLTGHVLDEACLQSALGHPNLIGFKDSSGDLAYLQSMIEIASVRPEVTVLVGNEYLYLSALKLGAHGVVGGGGNIYPSLFRSLQDAFEEGDLDTARAAQARISRLADETYDLTGRPTSVFVTIKAAMAGLGLCEPHMAPPLTPCSADQMDALRLVLAGSDARMPAFPIFAVA</sequence>
<dbReference type="Proteomes" id="UP001320876">
    <property type="component" value="Unassembled WGS sequence"/>
</dbReference>
<dbReference type="SMART" id="SM01130">
    <property type="entry name" value="DHDPS"/>
    <property type="match status" value="1"/>
</dbReference>
<reference evidence="4 5" key="1">
    <citation type="submission" date="2022-10" db="EMBL/GenBank/DDBJ databases">
        <title>Luteolibacter arcticus strain CCTCC AB 2014275, whole genome shotgun sequencing project.</title>
        <authorList>
            <person name="Zhao G."/>
            <person name="Shen L."/>
        </authorList>
    </citation>
    <scope>NUCLEOTIDE SEQUENCE [LARGE SCALE GENOMIC DNA]</scope>
    <source>
        <strain evidence="4 5">CCTCC AB 2014275</strain>
    </source>
</reference>
<dbReference type="Pfam" id="PF00701">
    <property type="entry name" value="DHDPS"/>
    <property type="match status" value="1"/>
</dbReference>
<keyword evidence="2" id="KW-0704">Schiff base</keyword>
<accession>A0ABT3GIQ3</accession>
<protein>
    <submittedName>
        <fullName evidence="4">Dihydrodipicolinate synthase family protein</fullName>
    </submittedName>
</protein>
<evidence type="ECO:0000256" key="2">
    <source>
        <dbReference type="ARBA" id="ARBA00023270"/>
    </source>
</evidence>
<dbReference type="SUPFAM" id="SSF51569">
    <property type="entry name" value="Aldolase"/>
    <property type="match status" value="1"/>
</dbReference>
<dbReference type="PIRSF" id="PIRSF001365">
    <property type="entry name" value="DHDPS"/>
    <property type="match status" value="1"/>
</dbReference>
<keyword evidence="5" id="KW-1185">Reference proteome</keyword>
<dbReference type="PROSITE" id="PS00666">
    <property type="entry name" value="DHDPS_2"/>
    <property type="match status" value="1"/>
</dbReference>
<comment type="caution">
    <text evidence="4">The sequence shown here is derived from an EMBL/GenBank/DDBJ whole genome shotgun (WGS) entry which is preliminary data.</text>
</comment>
<organism evidence="4 5">
    <name type="scientific">Luteolibacter arcticus</name>
    <dbReference type="NCBI Taxonomy" id="1581411"/>
    <lineage>
        <taxon>Bacteria</taxon>
        <taxon>Pseudomonadati</taxon>
        <taxon>Verrucomicrobiota</taxon>
        <taxon>Verrucomicrobiia</taxon>
        <taxon>Verrucomicrobiales</taxon>
        <taxon>Verrucomicrobiaceae</taxon>
        <taxon>Luteolibacter</taxon>
    </lineage>
</organism>
<comment type="similarity">
    <text evidence="3">Belongs to the DapA family.</text>
</comment>